<feature type="transmembrane region" description="Helical" evidence="9">
    <location>
        <begin position="280"/>
        <end position="301"/>
    </location>
</feature>
<reference evidence="10 11" key="1">
    <citation type="submission" date="2019-01" db="EMBL/GenBank/DDBJ databases">
        <authorList>
            <person name="Ferrante I. M."/>
        </authorList>
    </citation>
    <scope>NUCLEOTIDE SEQUENCE [LARGE SCALE GENOMIC DNA]</scope>
    <source>
        <strain evidence="10 11">B856</strain>
    </source>
</reference>
<proteinExistence type="inferred from homology"/>
<gene>
    <name evidence="10" type="ORF">PSNMU_V1.4_AUG-EV-PASAV3_0088000</name>
</gene>
<comment type="catalytic activity">
    <reaction evidence="7">
        <text>urea(in) = urea(out)</text>
        <dbReference type="Rhea" id="RHEA:32799"/>
        <dbReference type="ChEBI" id="CHEBI:16199"/>
    </reaction>
</comment>
<protein>
    <recommendedName>
        <fullName evidence="12">Urea transporter</fullName>
    </recommendedName>
</protein>
<dbReference type="Pfam" id="PF03253">
    <property type="entry name" value="UT"/>
    <property type="match status" value="1"/>
</dbReference>
<comment type="similarity">
    <text evidence="2">Belongs to the urea transporter family.</text>
</comment>
<evidence type="ECO:0008006" key="12">
    <source>
        <dbReference type="Google" id="ProtNLM"/>
    </source>
</evidence>
<evidence type="ECO:0000256" key="4">
    <source>
        <dbReference type="ARBA" id="ARBA00022692"/>
    </source>
</evidence>
<evidence type="ECO:0000256" key="3">
    <source>
        <dbReference type="ARBA" id="ARBA00022475"/>
    </source>
</evidence>
<evidence type="ECO:0000256" key="7">
    <source>
        <dbReference type="ARBA" id="ARBA00033993"/>
    </source>
</evidence>
<dbReference type="PANTHER" id="PTHR10464:SF4">
    <property type="entry name" value="UREA TRANSPORTER"/>
    <property type="match status" value="1"/>
</dbReference>
<evidence type="ECO:0000256" key="2">
    <source>
        <dbReference type="ARBA" id="ARBA00005914"/>
    </source>
</evidence>
<dbReference type="GO" id="GO:0005886">
    <property type="term" value="C:plasma membrane"/>
    <property type="evidence" value="ECO:0007669"/>
    <property type="project" value="UniProtKB-SubCell"/>
</dbReference>
<keyword evidence="6 9" id="KW-0472">Membrane</keyword>
<dbReference type="OrthoDB" id="426293at2759"/>
<keyword evidence="5 9" id="KW-1133">Transmembrane helix</keyword>
<feature type="transmembrane region" description="Helical" evidence="9">
    <location>
        <begin position="253"/>
        <end position="273"/>
    </location>
</feature>
<dbReference type="EMBL" id="CAACVS010000392">
    <property type="protein sequence ID" value="VEU41857.1"/>
    <property type="molecule type" value="Genomic_DNA"/>
</dbReference>
<feature type="transmembrane region" description="Helical" evidence="9">
    <location>
        <begin position="355"/>
        <end position="375"/>
    </location>
</feature>
<feature type="region of interest" description="Disordered" evidence="8">
    <location>
        <begin position="45"/>
        <end position="84"/>
    </location>
</feature>
<evidence type="ECO:0000313" key="11">
    <source>
        <dbReference type="Proteomes" id="UP000291116"/>
    </source>
</evidence>
<comment type="subcellular location">
    <subcellularLocation>
        <location evidence="1">Cell membrane</location>
        <topology evidence="1">Multi-pass membrane protein</topology>
    </subcellularLocation>
</comment>
<keyword evidence="11" id="KW-1185">Reference proteome</keyword>
<accession>A0A448ZIH3</accession>
<dbReference type="GO" id="GO:0015204">
    <property type="term" value="F:urea transmembrane transporter activity"/>
    <property type="evidence" value="ECO:0007669"/>
    <property type="project" value="InterPro"/>
</dbReference>
<organism evidence="10 11">
    <name type="scientific">Pseudo-nitzschia multistriata</name>
    <dbReference type="NCBI Taxonomy" id="183589"/>
    <lineage>
        <taxon>Eukaryota</taxon>
        <taxon>Sar</taxon>
        <taxon>Stramenopiles</taxon>
        <taxon>Ochrophyta</taxon>
        <taxon>Bacillariophyta</taxon>
        <taxon>Bacillariophyceae</taxon>
        <taxon>Bacillariophycidae</taxon>
        <taxon>Bacillariales</taxon>
        <taxon>Bacillariaceae</taxon>
        <taxon>Pseudo-nitzschia</taxon>
    </lineage>
</organism>
<evidence type="ECO:0000256" key="6">
    <source>
        <dbReference type="ARBA" id="ARBA00023136"/>
    </source>
</evidence>
<dbReference type="InterPro" id="IPR029020">
    <property type="entry name" value="Ammonium/urea_transptr"/>
</dbReference>
<dbReference type="Proteomes" id="UP000291116">
    <property type="component" value="Unassembled WGS sequence"/>
</dbReference>
<dbReference type="InterPro" id="IPR004937">
    <property type="entry name" value="Urea_transporter"/>
</dbReference>
<dbReference type="PANTHER" id="PTHR10464">
    <property type="entry name" value="UREA TRANSPORTER"/>
    <property type="match status" value="1"/>
</dbReference>
<sequence length="396" mass="39794">MTTMTMMTRRLTSIPPSLFYRAASVSSRTPRAMRRGRFVAQPLQTHGGSASQFPGAGPTLVRGFSTGEKPSDDPHPPEAPAPASAAEELLEASARGVGQVIFLNSSHSGRILGLGLVIGDPYLATLAALGTVAATATATAAGLDRASVRDGLAGYNGCLVGCASAVFGPPSVLAATTATLIGASATPFVAAALKEAMGGVPQWTLAFNAVALNAFLRSRPLLPDAAEGGAAAEAAASSGGSVFVDVLLSPLTGISQIFVVQSALSGVVVLGGIGSYSPMLAVHALGGSTVGTLVGALGGAPLEELTMGLWGFNSCLTSMAVGVFFVHSTPTVLLSAGGAAATASLFGTMKTVFGAYGSPCLTLPFCVTMSACYLLQRQVPALVLAKDPHSPEKNET</sequence>
<evidence type="ECO:0000256" key="8">
    <source>
        <dbReference type="SAM" id="MobiDB-lite"/>
    </source>
</evidence>
<evidence type="ECO:0000256" key="9">
    <source>
        <dbReference type="SAM" id="Phobius"/>
    </source>
</evidence>
<name>A0A448ZIH3_9STRA</name>
<dbReference type="AlphaFoldDB" id="A0A448ZIH3"/>
<evidence type="ECO:0000256" key="1">
    <source>
        <dbReference type="ARBA" id="ARBA00004651"/>
    </source>
</evidence>
<evidence type="ECO:0000313" key="10">
    <source>
        <dbReference type="EMBL" id="VEU41857.1"/>
    </source>
</evidence>
<keyword evidence="4 9" id="KW-0812">Transmembrane</keyword>
<keyword evidence="3" id="KW-1003">Cell membrane</keyword>
<dbReference type="Gene3D" id="1.10.3430.10">
    <property type="entry name" value="Ammonium transporter AmtB like domains"/>
    <property type="match status" value="1"/>
</dbReference>
<evidence type="ECO:0000256" key="5">
    <source>
        <dbReference type="ARBA" id="ARBA00022989"/>
    </source>
</evidence>